<dbReference type="Gene3D" id="1.10.10.60">
    <property type="entry name" value="Homeodomain-like"/>
    <property type="match status" value="1"/>
</dbReference>
<dbReference type="SUPFAM" id="SSF46689">
    <property type="entry name" value="Homeodomain-like"/>
    <property type="match status" value="1"/>
</dbReference>
<dbReference type="Gene3D" id="1.10.357.10">
    <property type="entry name" value="Tetracycline Repressor, domain 2"/>
    <property type="match status" value="1"/>
</dbReference>
<dbReference type="InterPro" id="IPR009057">
    <property type="entry name" value="Homeodomain-like_sf"/>
</dbReference>
<reference evidence="4" key="1">
    <citation type="submission" date="2021-12" db="EMBL/GenBank/DDBJ databases">
        <title>Discovery of the Pendulisporaceae a myxobacterial family with distinct sporulation behavior and unique specialized metabolism.</title>
        <authorList>
            <person name="Garcia R."/>
            <person name="Popoff A."/>
            <person name="Bader C.D."/>
            <person name="Loehr J."/>
            <person name="Walesch S."/>
            <person name="Walt C."/>
            <person name="Boldt J."/>
            <person name="Bunk B."/>
            <person name="Haeckl F.J.F.P.J."/>
            <person name="Gunesch A.P."/>
            <person name="Birkelbach J."/>
            <person name="Nuebel U."/>
            <person name="Pietschmann T."/>
            <person name="Bach T."/>
            <person name="Mueller R."/>
        </authorList>
    </citation>
    <scope>NUCLEOTIDE SEQUENCE</scope>
    <source>
        <strain evidence="4">MSr11367</strain>
    </source>
</reference>
<evidence type="ECO:0000259" key="3">
    <source>
        <dbReference type="PROSITE" id="PS50977"/>
    </source>
</evidence>
<dbReference type="InterPro" id="IPR036271">
    <property type="entry name" value="Tet_transcr_reg_TetR-rel_C_sf"/>
</dbReference>
<organism evidence="4 5">
    <name type="scientific">Pendulispora rubella</name>
    <dbReference type="NCBI Taxonomy" id="2741070"/>
    <lineage>
        <taxon>Bacteria</taxon>
        <taxon>Pseudomonadati</taxon>
        <taxon>Myxococcota</taxon>
        <taxon>Myxococcia</taxon>
        <taxon>Myxococcales</taxon>
        <taxon>Sorangiineae</taxon>
        <taxon>Pendulisporaceae</taxon>
        <taxon>Pendulispora</taxon>
    </lineage>
</organism>
<dbReference type="Pfam" id="PF00440">
    <property type="entry name" value="TetR_N"/>
    <property type="match status" value="1"/>
</dbReference>
<evidence type="ECO:0000256" key="2">
    <source>
        <dbReference type="PROSITE-ProRule" id="PRU00335"/>
    </source>
</evidence>
<feature type="domain" description="HTH tetR-type" evidence="3">
    <location>
        <begin position="14"/>
        <end position="74"/>
    </location>
</feature>
<evidence type="ECO:0000256" key="1">
    <source>
        <dbReference type="ARBA" id="ARBA00023125"/>
    </source>
</evidence>
<dbReference type="Proteomes" id="UP001374803">
    <property type="component" value="Chromosome"/>
</dbReference>
<dbReference type="PANTHER" id="PTHR30055">
    <property type="entry name" value="HTH-TYPE TRANSCRIPTIONAL REGULATOR RUTR"/>
    <property type="match status" value="1"/>
</dbReference>
<dbReference type="InterPro" id="IPR001647">
    <property type="entry name" value="HTH_TetR"/>
</dbReference>
<evidence type="ECO:0000313" key="5">
    <source>
        <dbReference type="Proteomes" id="UP001374803"/>
    </source>
</evidence>
<dbReference type="RefSeq" id="WP_394833749.1">
    <property type="nucleotide sequence ID" value="NZ_CP089929.1"/>
</dbReference>
<accession>A0ABZ2KZK3</accession>
<evidence type="ECO:0000313" key="4">
    <source>
        <dbReference type="EMBL" id="WXB04114.1"/>
    </source>
</evidence>
<keyword evidence="1 2" id="KW-0238">DNA-binding</keyword>
<sequence length="209" mass="23327">MSTAAPKPLTRRAERTRAKLVTAARKVFEKHGVLETRIVDIAKEAGVAVGSFYTYFESKDELLREVAASLYGELIPPLPPDVGLDPRARIEAGNRAYVSAYQKNARILTLVQHQTLSDATLRGLYEEARAAFIARVERSIRRLQREGLTPKDVSARLAAHMLAGMVHEFCYTAFGFESLRFDPEEAISALTTLWTRALALKPEKKKSKP</sequence>
<name>A0ABZ2KZK3_9BACT</name>
<dbReference type="SUPFAM" id="SSF48498">
    <property type="entry name" value="Tetracyclin repressor-like, C-terminal domain"/>
    <property type="match status" value="1"/>
</dbReference>
<dbReference type="PRINTS" id="PR00455">
    <property type="entry name" value="HTHTETR"/>
</dbReference>
<dbReference type="EMBL" id="CP089983">
    <property type="protein sequence ID" value="WXB04114.1"/>
    <property type="molecule type" value="Genomic_DNA"/>
</dbReference>
<feature type="DNA-binding region" description="H-T-H motif" evidence="2">
    <location>
        <begin position="37"/>
        <end position="56"/>
    </location>
</feature>
<dbReference type="PROSITE" id="PS50977">
    <property type="entry name" value="HTH_TETR_2"/>
    <property type="match status" value="1"/>
</dbReference>
<protein>
    <submittedName>
        <fullName evidence="4">TetR/AcrR family transcriptional regulator</fullName>
    </submittedName>
</protein>
<keyword evidence="5" id="KW-1185">Reference proteome</keyword>
<dbReference type="PANTHER" id="PTHR30055:SF226">
    <property type="entry name" value="HTH-TYPE TRANSCRIPTIONAL REGULATOR PKSA"/>
    <property type="match status" value="1"/>
</dbReference>
<dbReference type="InterPro" id="IPR050109">
    <property type="entry name" value="HTH-type_TetR-like_transc_reg"/>
</dbReference>
<gene>
    <name evidence="4" type="ORF">LVJ94_45315</name>
</gene>
<proteinExistence type="predicted"/>